<reference evidence="2" key="1">
    <citation type="submission" date="2025-08" db="UniProtKB">
        <authorList>
            <consortium name="Ensembl"/>
        </authorList>
    </citation>
    <scope>IDENTIFICATION</scope>
</reference>
<evidence type="ECO:0000313" key="2">
    <source>
        <dbReference type="Ensembl" id="ENSPCOP00000013552.1"/>
    </source>
</evidence>
<sequence length="308" mass="31824">MLPRNKDQPDMALASVQGHRVPWGVGRVRGKREGPCGVQGPGGPGPGPGGPCGAPPNRTRPAATAFAAPVARHNRPGPVRGVSCMPGVPPAPQPLLPHPQVQDWTPAACLPPTTALWAGPGIQATPHRHWLRPLPASGPGQGLASVARKKARGSRASGGGCSGPWVSIEDISGSSSSRSSGSGPGRSNPRHTLPDREPPVCRSSITKFHQMFQASTSGTKTGHCLSEAQTFPCPKEAYLSRAHSPKVAILVPEPRRLPGAPPPNPALPIKLQISGSPRDTLKGWLTGGQVCSPALNPGSPLWSLLSPG</sequence>
<reference evidence="2" key="2">
    <citation type="submission" date="2025-09" db="UniProtKB">
        <authorList>
            <consortium name="Ensembl"/>
        </authorList>
    </citation>
    <scope>IDENTIFICATION</scope>
</reference>
<dbReference type="PANTHER" id="PTHR22235">
    <property type="entry name" value="PROLINE-RICH PROTEIN 30"/>
    <property type="match status" value="1"/>
</dbReference>
<feature type="region of interest" description="Disordered" evidence="1">
    <location>
        <begin position="134"/>
        <end position="201"/>
    </location>
</feature>
<organism evidence="2 3">
    <name type="scientific">Propithecus coquereli</name>
    <name type="common">Coquerel's sifaka</name>
    <name type="synonym">Propithecus verreauxi coquereli</name>
    <dbReference type="NCBI Taxonomy" id="379532"/>
    <lineage>
        <taxon>Eukaryota</taxon>
        <taxon>Metazoa</taxon>
        <taxon>Chordata</taxon>
        <taxon>Craniata</taxon>
        <taxon>Vertebrata</taxon>
        <taxon>Euteleostomi</taxon>
        <taxon>Mammalia</taxon>
        <taxon>Eutheria</taxon>
        <taxon>Euarchontoglires</taxon>
        <taxon>Primates</taxon>
        <taxon>Strepsirrhini</taxon>
        <taxon>Lemuriformes</taxon>
        <taxon>Indriidae</taxon>
        <taxon>Propithecus</taxon>
    </lineage>
</organism>
<evidence type="ECO:0000256" key="1">
    <source>
        <dbReference type="SAM" id="MobiDB-lite"/>
    </source>
</evidence>
<dbReference type="Ensembl" id="ENSPCOT00000024156.1">
    <property type="protein sequence ID" value="ENSPCOP00000013552.1"/>
    <property type="gene ID" value="ENSPCOG00000018414.1"/>
</dbReference>
<evidence type="ECO:0000313" key="3">
    <source>
        <dbReference type="Proteomes" id="UP000233160"/>
    </source>
</evidence>
<dbReference type="OMA" id="QGHRVPW"/>
<dbReference type="Proteomes" id="UP000233160">
    <property type="component" value="Unassembled WGS sequence"/>
</dbReference>
<dbReference type="GeneTree" id="ENSGT00910000147668"/>
<accession>A0A2K6FHU7</accession>
<dbReference type="AlphaFoldDB" id="A0A2K6FHU7"/>
<proteinExistence type="predicted"/>
<feature type="compositionally biased region" description="Low complexity" evidence="1">
    <location>
        <begin position="172"/>
        <end position="187"/>
    </location>
</feature>
<protein>
    <submittedName>
        <fullName evidence="2">Uncharacterized protein</fullName>
    </submittedName>
</protein>
<dbReference type="InterPro" id="IPR031461">
    <property type="entry name" value="DUF4679"/>
</dbReference>
<dbReference type="PANTHER" id="PTHR22235:SF2">
    <property type="entry name" value="PROLINE-RICH PROTEIN 30"/>
    <property type="match status" value="1"/>
</dbReference>
<name>A0A2K6FHU7_PROCO</name>
<dbReference type="STRING" id="379532.ENSPCOP00000013552"/>
<keyword evidence="3" id="KW-1185">Reference proteome</keyword>
<feature type="region of interest" description="Disordered" evidence="1">
    <location>
        <begin position="1"/>
        <end position="60"/>
    </location>
</feature>